<gene>
    <name evidence="1" type="ORF">A2Z67_01670</name>
</gene>
<organism evidence="1 2">
    <name type="scientific">Candidatus Woesebacteria bacterium RBG_13_36_22</name>
    <dbReference type="NCBI Taxonomy" id="1802478"/>
    <lineage>
        <taxon>Bacteria</taxon>
        <taxon>Candidatus Woeseibacteriota</taxon>
    </lineage>
</organism>
<proteinExistence type="predicted"/>
<dbReference type="AlphaFoldDB" id="A0A1F7X5Q0"/>
<protein>
    <recommendedName>
        <fullName evidence="3">Outer membrane protein beta-barrel domain-containing protein</fullName>
    </recommendedName>
</protein>
<accession>A0A1F7X5Q0</accession>
<comment type="caution">
    <text evidence="1">The sequence shown here is derived from an EMBL/GenBank/DDBJ whole genome shotgun (WGS) entry which is preliminary data.</text>
</comment>
<evidence type="ECO:0000313" key="2">
    <source>
        <dbReference type="Proteomes" id="UP000176939"/>
    </source>
</evidence>
<dbReference type="EMBL" id="MGFQ01000015">
    <property type="protein sequence ID" value="OGM10392.1"/>
    <property type="molecule type" value="Genomic_DNA"/>
</dbReference>
<evidence type="ECO:0000313" key="1">
    <source>
        <dbReference type="EMBL" id="OGM10392.1"/>
    </source>
</evidence>
<reference evidence="1 2" key="1">
    <citation type="journal article" date="2016" name="Nat. Commun.">
        <title>Thousands of microbial genomes shed light on interconnected biogeochemical processes in an aquifer system.</title>
        <authorList>
            <person name="Anantharaman K."/>
            <person name="Brown C.T."/>
            <person name="Hug L.A."/>
            <person name="Sharon I."/>
            <person name="Castelle C.J."/>
            <person name="Probst A.J."/>
            <person name="Thomas B.C."/>
            <person name="Singh A."/>
            <person name="Wilkins M.J."/>
            <person name="Karaoz U."/>
            <person name="Brodie E.L."/>
            <person name="Williams K.H."/>
            <person name="Hubbard S.S."/>
            <person name="Banfield J.F."/>
        </authorList>
    </citation>
    <scope>NUCLEOTIDE SEQUENCE [LARGE SCALE GENOMIC DNA]</scope>
</reference>
<sequence length="161" mass="18221">MHAYSDVIFFPRPYVAFCYSAELTLSLENTIKPKSSRAWWAGVGAVGPFTFASIPTYGLEIATEKRHYFKPDIYKDFFFSTYCGAALMSDFNLANDIGIVPGLKFNYKASITKNLFLEPYLSLSLPLMYDFKAKVYLFPQPVITLGARIGLIKLKTRNKPT</sequence>
<dbReference type="Proteomes" id="UP000176939">
    <property type="component" value="Unassembled WGS sequence"/>
</dbReference>
<evidence type="ECO:0008006" key="3">
    <source>
        <dbReference type="Google" id="ProtNLM"/>
    </source>
</evidence>
<name>A0A1F7X5Q0_9BACT</name>